<dbReference type="GO" id="GO:0071439">
    <property type="term" value="C:clathrin complex"/>
    <property type="evidence" value="ECO:0007669"/>
    <property type="project" value="TreeGrafter"/>
</dbReference>
<dbReference type="KEGG" id="pda:103706706"/>
<gene>
    <name evidence="2" type="primary">LOC103706706</name>
</gene>
<accession>A0A8B8J456</accession>
<evidence type="ECO:0000313" key="1">
    <source>
        <dbReference type="Proteomes" id="UP000228380"/>
    </source>
</evidence>
<dbReference type="GO" id="GO:0032051">
    <property type="term" value="F:clathrin light chain binding"/>
    <property type="evidence" value="ECO:0007669"/>
    <property type="project" value="TreeGrafter"/>
</dbReference>
<dbReference type="GO" id="GO:0009507">
    <property type="term" value="C:chloroplast"/>
    <property type="evidence" value="ECO:0007669"/>
    <property type="project" value="TreeGrafter"/>
</dbReference>
<reference evidence="1" key="1">
    <citation type="journal article" date="2019" name="Nat. Commun.">
        <title>Genome-wide association mapping of date palm fruit traits.</title>
        <authorList>
            <person name="Hazzouri K.M."/>
            <person name="Gros-Balthazard M."/>
            <person name="Flowers J.M."/>
            <person name="Copetti D."/>
            <person name="Lemansour A."/>
            <person name="Lebrun M."/>
            <person name="Masmoudi K."/>
            <person name="Ferrand S."/>
            <person name="Dhar M.I."/>
            <person name="Fresquez Z.A."/>
            <person name="Rosas U."/>
            <person name="Zhang J."/>
            <person name="Talag J."/>
            <person name="Lee S."/>
            <person name="Kudrna D."/>
            <person name="Powell R.F."/>
            <person name="Leitch I.J."/>
            <person name="Krueger R.R."/>
            <person name="Wing R.A."/>
            <person name="Amiri K.M.A."/>
            <person name="Purugganan M.D."/>
        </authorList>
    </citation>
    <scope>NUCLEOTIDE SEQUENCE [LARGE SCALE GENOMIC DNA]</scope>
    <source>
        <strain evidence="1">cv. Khalas</strain>
    </source>
</reference>
<proteinExistence type="predicted"/>
<organism evidence="1 2">
    <name type="scientific">Phoenix dactylifera</name>
    <name type="common">Date palm</name>
    <dbReference type="NCBI Taxonomy" id="42345"/>
    <lineage>
        <taxon>Eukaryota</taxon>
        <taxon>Viridiplantae</taxon>
        <taxon>Streptophyta</taxon>
        <taxon>Embryophyta</taxon>
        <taxon>Tracheophyta</taxon>
        <taxon>Spermatophyta</taxon>
        <taxon>Magnoliopsida</taxon>
        <taxon>Liliopsida</taxon>
        <taxon>Arecaceae</taxon>
        <taxon>Coryphoideae</taxon>
        <taxon>Phoeniceae</taxon>
        <taxon>Phoenix</taxon>
    </lineage>
</organism>
<dbReference type="PANTHER" id="PTHR10292">
    <property type="entry name" value="CLATHRIN HEAVY CHAIN RELATED"/>
    <property type="match status" value="1"/>
</dbReference>
<dbReference type="AlphaFoldDB" id="A0A8B8J456"/>
<protein>
    <submittedName>
        <fullName evidence="2">Clathrin heavy chain 1-like</fullName>
    </submittedName>
</protein>
<dbReference type="RefSeq" id="XP_026660314.2">
    <property type="nucleotide sequence ID" value="XM_026804513.2"/>
</dbReference>
<dbReference type="OrthoDB" id="1579135at2759"/>
<dbReference type="GeneID" id="103706706"/>
<dbReference type="SUPFAM" id="SSF50989">
    <property type="entry name" value="Clathrin heavy-chain terminal domain"/>
    <property type="match status" value="1"/>
</dbReference>
<sequence length="84" mass="9634">MNMPMQPLRSPVTGDSALMNPNSRILALKAKLPGTTRDHIQIFNIEAKVKIKSHKIPKQVVFWKWITSKITQTSVYHWSIEGYS</sequence>
<dbReference type="PANTHER" id="PTHR10292:SF1">
    <property type="entry name" value="CLATHRIN HEAVY CHAIN"/>
    <property type="match status" value="1"/>
</dbReference>
<evidence type="ECO:0000313" key="2">
    <source>
        <dbReference type="RefSeq" id="XP_026660314.2"/>
    </source>
</evidence>
<dbReference type="Gene3D" id="2.130.10.110">
    <property type="entry name" value="Clathrin heavy-chain terminal domain"/>
    <property type="match status" value="1"/>
</dbReference>
<dbReference type="GO" id="GO:0030132">
    <property type="term" value="C:clathrin coat of coated pit"/>
    <property type="evidence" value="ECO:0007669"/>
    <property type="project" value="InterPro"/>
</dbReference>
<dbReference type="GO" id="GO:0009506">
    <property type="term" value="C:plasmodesma"/>
    <property type="evidence" value="ECO:0007669"/>
    <property type="project" value="TreeGrafter"/>
</dbReference>
<dbReference type="InterPro" id="IPR016025">
    <property type="entry name" value="Clathrin_H-chain_N"/>
</dbReference>
<dbReference type="GO" id="GO:0006898">
    <property type="term" value="P:receptor-mediated endocytosis"/>
    <property type="evidence" value="ECO:0007669"/>
    <property type="project" value="TreeGrafter"/>
</dbReference>
<dbReference type="GO" id="GO:0006886">
    <property type="term" value="P:intracellular protein transport"/>
    <property type="evidence" value="ECO:0007669"/>
    <property type="project" value="InterPro"/>
</dbReference>
<dbReference type="GO" id="GO:0005198">
    <property type="term" value="F:structural molecule activity"/>
    <property type="evidence" value="ECO:0007669"/>
    <property type="project" value="InterPro"/>
</dbReference>
<dbReference type="GO" id="GO:0030130">
    <property type="term" value="C:clathrin coat of trans-Golgi network vesicle"/>
    <property type="evidence" value="ECO:0007669"/>
    <property type="project" value="InterPro"/>
</dbReference>
<reference evidence="2" key="2">
    <citation type="submission" date="2025-08" db="UniProtKB">
        <authorList>
            <consortium name="RefSeq"/>
        </authorList>
    </citation>
    <scope>IDENTIFICATION</scope>
    <source>
        <tissue evidence="2">Young leaves</tissue>
    </source>
</reference>
<name>A0A8B8J456_PHODC</name>
<dbReference type="Proteomes" id="UP000228380">
    <property type="component" value="Chromosome 13"/>
</dbReference>
<keyword evidence="1" id="KW-1185">Reference proteome</keyword>